<dbReference type="PANTHER" id="PTHR12751">
    <property type="entry name" value="PHOSPHATASE AND ACTIN REGULATOR PHACTR"/>
    <property type="match status" value="1"/>
</dbReference>
<protein>
    <submittedName>
        <fullName evidence="2">Uncharacterized protein</fullName>
    </submittedName>
</protein>
<feature type="compositionally biased region" description="Polar residues" evidence="1">
    <location>
        <begin position="360"/>
        <end position="376"/>
    </location>
</feature>
<feature type="compositionally biased region" description="Polar residues" evidence="1">
    <location>
        <begin position="480"/>
        <end position="500"/>
    </location>
</feature>
<gene>
    <name evidence="2" type="ORF">GP486_007578</name>
</gene>
<feature type="compositionally biased region" description="Low complexity" evidence="1">
    <location>
        <begin position="97"/>
        <end position="112"/>
    </location>
</feature>
<feature type="region of interest" description="Disordered" evidence="1">
    <location>
        <begin position="466"/>
        <end position="509"/>
    </location>
</feature>
<feature type="region of interest" description="Disordered" evidence="1">
    <location>
        <begin position="1"/>
        <end position="112"/>
    </location>
</feature>
<proteinExistence type="predicted"/>
<feature type="region of interest" description="Disordered" evidence="1">
    <location>
        <begin position="324"/>
        <end position="454"/>
    </location>
</feature>
<feature type="compositionally biased region" description="Low complexity" evidence="1">
    <location>
        <begin position="377"/>
        <end position="410"/>
    </location>
</feature>
<feature type="compositionally biased region" description="Polar residues" evidence="1">
    <location>
        <begin position="49"/>
        <end position="65"/>
    </location>
</feature>
<evidence type="ECO:0000313" key="3">
    <source>
        <dbReference type="Proteomes" id="UP000750711"/>
    </source>
</evidence>
<dbReference type="GO" id="GO:0003779">
    <property type="term" value="F:actin binding"/>
    <property type="evidence" value="ECO:0007669"/>
    <property type="project" value="TreeGrafter"/>
</dbReference>
<comment type="caution">
    <text evidence="2">The sequence shown here is derived from an EMBL/GenBank/DDBJ whole genome shotgun (WGS) entry which is preliminary data.</text>
</comment>
<feature type="compositionally biased region" description="Polar residues" evidence="1">
    <location>
        <begin position="328"/>
        <end position="338"/>
    </location>
</feature>
<feature type="compositionally biased region" description="Polar residues" evidence="1">
    <location>
        <begin position="1"/>
        <end position="30"/>
    </location>
</feature>
<organism evidence="2 3">
    <name type="scientific">Trichoglossum hirsutum</name>
    <dbReference type="NCBI Taxonomy" id="265104"/>
    <lineage>
        <taxon>Eukaryota</taxon>
        <taxon>Fungi</taxon>
        <taxon>Dikarya</taxon>
        <taxon>Ascomycota</taxon>
        <taxon>Pezizomycotina</taxon>
        <taxon>Geoglossomycetes</taxon>
        <taxon>Geoglossales</taxon>
        <taxon>Geoglossaceae</taxon>
        <taxon>Trichoglossum</taxon>
    </lineage>
</organism>
<dbReference type="AlphaFoldDB" id="A0A9P8IFK8"/>
<keyword evidence="3" id="KW-1185">Reference proteome</keyword>
<reference evidence="2" key="1">
    <citation type="submission" date="2021-03" db="EMBL/GenBank/DDBJ databases">
        <title>Comparative genomics and phylogenomic investigation of the class Geoglossomycetes provide insights into ecological specialization and systematics.</title>
        <authorList>
            <person name="Melie T."/>
            <person name="Pirro S."/>
            <person name="Miller A.N."/>
            <person name="Quandt A."/>
        </authorList>
    </citation>
    <scope>NUCLEOTIDE SEQUENCE</scope>
    <source>
        <strain evidence="2">CAQ_001_2017</strain>
    </source>
</reference>
<dbReference type="GO" id="GO:0030036">
    <property type="term" value="P:actin cytoskeleton organization"/>
    <property type="evidence" value="ECO:0007669"/>
    <property type="project" value="TreeGrafter"/>
</dbReference>
<dbReference type="EMBL" id="JAGHQM010002221">
    <property type="protein sequence ID" value="KAH0551074.1"/>
    <property type="molecule type" value="Genomic_DNA"/>
</dbReference>
<feature type="compositionally biased region" description="Polar residues" evidence="1">
    <location>
        <begin position="72"/>
        <end position="96"/>
    </location>
</feature>
<dbReference type="Proteomes" id="UP000750711">
    <property type="component" value="Unassembled WGS sequence"/>
</dbReference>
<feature type="region of interest" description="Disordered" evidence="1">
    <location>
        <begin position="726"/>
        <end position="745"/>
    </location>
</feature>
<name>A0A9P8IFK8_9PEZI</name>
<sequence>MLQTRPSSASGTLQGASQGQPHPPRSSQAPRNIYNHHSGGLPATGYRGQASTSPTAPYAFTSTPGLTGGGNTVRQSQAPTGTRNDNRILATSANPYSQQSTSEISQSSARQRYSIAQQPLLRTSPSPPSPSLGLHQLQLSFGDDSSITPDSRSVVRPTRPMSIIENSALVLPPATTSLVSKPSPDRYRRNRRQDTTASAGGIQQTILPNGSALPSGSGMAAIGHLYNHPTQSTSSPSLHTYQSPGSLTPPQPSRSAGVNGVGTGLGGQVHAARPPFLADNPGQMRPVSADDMQLNSQSSQDLAKKNRRRSVSTLNAVEFEGMRREEVTQTMRQLQHGISQVRPIPSTPPHQTQKDKKVSPGNTHSESSHGRSNSTESIESNRSNQSRSSSVGHNSSMSGLTTSSSSTSVSQKNEAKPVSIPPRGSSDANKRLNNPSPLSKPLAMSPDSPTSDQQFDTVITLPAVKVTSPTDPSAMPPLSPSSNGGQESKAAQQLAALNSSDNKKGMKSRLRRAFSFGSAAELRRASAENNLNKELANERAKLRKDKYREAQEAEQAAIARKQEAGGIGEGIYSGQGNFFTGSTDNISISSTASSASVMIRKMGQGMKKSTRSLVGLFRPKSVIGTPKTDHAVPEPSMAQVSMVTVEAERERVNVNLNPHDQVRGGTGFPRLERNSLDAASAGGTDDLGAFTGPIDSGESIRSRKSIVGGEKERAEVLAAVKKGILKRGGTDSGNSSPVTRPADSKTMELSISTIPHGNDAPSSSHSSTSDEDRLPQIKHKRSDSVTIEGEEYFMLGPKFSGAFVDSKSAPGTPQGTIRHNVNFSPRIQFHDTWPSGEYDRRGDIATCNRLTPMLAQQIKEELNTFKM</sequence>
<feature type="region of interest" description="Disordered" evidence="1">
    <location>
        <begin position="174"/>
        <end position="310"/>
    </location>
</feature>
<evidence type="ECO:0000313" key="2">
    <source>
        <dbReference type="EMBL" id="KAH0551074.1"/>
    </source>
</evidence>
<feature type="non-terminal residue" evidence="2">
    <location>
        <position position="867"/>
    </location>
</feature>
<feature type="region of interest" description="Disordered" evidence="1">
    <location>
        <begin position="752"/>
        <end position="783"/>
    </location>
</feature>
<dbReference type="PANTHER" id="PTHR12751:SF18">
    <property type="entry name" value="PHOSPHATASE AND ACTIN REGULATOR 1"/>
    <property type="match status" value="1"/>
</dbReference>
<feature type="compositionally biased region" description="Polar residues" evidence="1">
    <location>
        <begin position="195"/>
        <end position="214"/>
    </location>
</feature>
<evidence type="ECO:0000256" key="1">
    <source>
        <dbReference type="SAM" id="MobiDB-lite"/>
    </source>
</evidence>
<feature type="compositionally biased region" description="Polar residues" evidence="1">
    <location>
        <begin position="228"/>
        <end position="246"/>
    </location>
</feature>
<accession>A0A9P8IFK8</accession>